<protein>
    <submittedName>
        <fullName evidence="1">Uncharacterized protein</fullName>
    </submittedName>
</protein>
<dbReference type="EMBL" id="MT631714">
    <property type="protein sequence ID" value="QNO58126.1"/>
    <property type="molecule type" value="Genomic_DNA"/>
</dbReference>
<sequence>MSIIDFSLFLNLQAIKTYQNLIYIIIRESGILDMLDMDEIDPRVLVELDKNKRD</sequence>
<name>A0A7G9ZCZ2_9EURY</name>
<evidence type="ECO:0000313" key="1">
    <source>
        <dbReference type="EMBL" id="QNO58126.1"/>
    </source>
</evidence>
<proteinExistence type="predicted"/>
<gene>
    <name evidence="1" type="ORF">HJJEBIEG_00028</name>
</gene>
<reference evidence="1" key="1">
    <citation type="submission" date="2020-06" db="EMBL/GenBank/DDBJ databases">
        <title>Unique genomic features of the anaerobic methanotrophic archaea.</title>
        <authorList>
            <person name="Chadwick G.L."/>
            <person name="Skennerton C.T."/>
            <person name="Laso-Perez R."/>
            <person name="Leu A.O."/>
            <person name="Speth D.R."/>
            <person name="Yu H."/>
            <person name="Morgan-Lang C."/>
            <person name="Hatzenpichler R."/>
            <person name="Goudeau D."/>
            <person name="Malmstrom R."/>
            <person name="Brazelton W.J."/>
            <person name="Woyke T."/>
            <person name="Hallam S.J."/>
            <person name="Tyson G.W."/>
            <person name="Wegener G."/>
            <person name="Boetius A."/>
            <person name="Orphan V."/>
        </authorList>
    </citation>
    <scope>NUCLEOTIDE SEQUENCE</scope>
</reference>
<dbReference type="AlphaFoldDB" id="A0A7G9ZCZ2"/>
<organism evidence="1">
    <name type="scientific">Candidatus Methanophaga sp. ANME-1 ERB7</name>
    <dbReference type="NCBI Taxonomy" id="2759913"/>
    <lineage>
        <taxon>Archaea</taxon>
        <taxon>Methanobacteriati</taxon>
        <taxon>Methanobacteriota</taxon>
        <taxon>Stenosarchaea group</taxon>
        <taxon>Methanomicrobia</taxon>
        <taxon>Candidatus Methanophagales</taxon>
        <taxon>Candidatus Methanophagaceae</taxon>
        <taxon>Candidatus Methanophaga</taxon>
    </lineage>
</organism>
<accession>A0A7G9ZCZ2</accession>